<keyword evidence="4" id="KW-0597">Phosphoprotein</keyword>
<keyword evidence="7 14" id="KW-0418">Kinase</keyword>
<dbReference type="CDD" id="cd06225">
    <property type="entry name" value="HAMP"/>
    <property type="match status" value="1"/>
</dbReference>
<dbReference type="InterPro" id="IPR003661">
    <property type="entry name" value="HisK_dim/P_dom"/>
</dbReference>
<dbReference type="Pfam" id="PF00672">
    <property type="entry name" value="HAMP"/>
    <property type="match status" value="1"/>
</dbReference>
<evidence type="ECO:0000259" key="12">
    <source>
        <dbReference type="PROSITE" id="PS50109"/>
    </source>
</evidence>
<name>A0A3M2J0N8_9CELL</name>
<accession>A0A3M2J0N8</accession>
<dbReference type="InterPro" id="IPR004358">
    <property type="entry name" value="Sig_transdc_His_kin-like_C"/>
</dbReference>
<comment type="subcellular location">
    <subcellularLocation>
        <location evidence="2">Cell membrane</location>
    </subcellularLocation>
</comment>
<keyword evidence="15" id="KW-1185">Reference proteome</keyword>
<evidence type="ECO:0000256" key="6">
    <source>
        <dbReference type="ARBA" id="ARBA00022692"/>
    </source>
</evidence>
<dbReference type="InterPro" id="IPR036890">
    <property type="entry name" value="HATPase_C_sf"/>
</dbReference>
<comment type="catalytic activity">
    <reaction evidence="1">
        <text>ATP + protein L-histidine = ADP + protein N-phospho-L-histidine.</text>
        <dbReference type="EC" id="2.7.13.3"/>
    </reaction>
</comment>
<sequence length="424" mass="44864">MTRAGPLPRRRSPRRRSLRVRLTALYAGAAAVSGAVLVAVTYAFVASTIADQPLDTVMIALPEATLDGTGDLLTGEGLTIQDVAAAVTEVNEQSRAEILTALLRWSGAALLLAVALAAVVGRVVASRAVAPLHQITATARRVADDNLHSRIGLDGPRDEITDLADTFDAMLERLDRSFDGQRRFVAHASHELRTPLTITRTVLEVALDDPATPAETRALGEQLLAVNARHERLIDGLLTLATSQGAPVAAEDVDLVRVVRTVLASAAHEVAARGVRLELDLEPAPLRGDPLLLERLVQNLVDNAVRYNDPSGFVRIRTGTVGGAAEVEVTNAGPRVPSDDVPSLFEPFRQLGPDGAERHRREGYLRGGVGLGLPVVLAVTEAHGGEVDARARDSGGLRVRVRLPHDPGVVAPAAPGTSVPMTTT</sequence>
<dbReference type="PRINTS" id="PR00344">
    <property type="entry name" value="BCTRLSENSOR"/>
</dbReference>
<dbReference type="PANTHER" id="PTHR45436">
    <property type="entry name" value="SENSOR HISTIDINE KINASE YKOH"/>
    <property type="match status" value="1"/>
</dbReference>
<dbReference type="AlphaFoldDB" id="A0A3M2J0N8"/>
<dbReference type="SUPFAM" id="SSF55874">
    <property type="entry name" value="ATPase domain of HSP90 chaperone/DNA topoisomerase II/histidine kinase"/>
    <property type="match status" value="1"/>
</dbReference>
<dbReference type="InterPro" id="IPR003594">
    <property type="entry name" value="HATPase_dom"/>
</dbReference>
<dbReference type="InterPro" id="IPR005467">
    <property type="entry name" value="His_kinase_dom"/>
</dbReference>
<proteinExistence type="predicted"/>
<comment type="caution">
    <text evidence="14">The sequence shown here is derived from an EMBL/GenBank/DDBJ whole genome shotgun (WGS) entry which is preliminary data.</text>
</comment>
<dbReference type="CDD" id="cd00082">
    <property type="entry name" value="HisKA"/>
    <property type="match status" value="1"/>
</dbReference>
<organism evidence="14 15">
    <name type="scientific">Cellulomonas triticagri</name>
    <dbReference type="NCBI Taxonomy" id="2483352"/>
    <lineage>
        <taxon>Bacteria</taxon>
        <taxon>Bacillati</taxon>
        <taxon>Actinomycetota</taxon>
        <taxon>Actinomycetes</taxon>
        <taxon>Micrococcales</taxon>
        <taxon>Cellulomonadaceae</taxon>
        <taxon>Cellulomonas</taxon>
    </lineage>
</organism>
<evidence type="ECO:0000256" key="7">
    <source>
        <dbReference type="ARBA" id="ARBA00022777"/>
    </source>
</evidence>
<dbReference type="Gene3D" id="6.10.340.10">
    <property type="match status" value="1"/>
</dbReference>
<dbReference type="EC" id="2.7.13.3" evidence="3"/>
<dbReference type="OrthoDB" id="9786919at2"/>
<dbReference type="EMBL" id="RFFI01000085">
    <property type="protein sequence ID" value="RMI06959.1"/>
    <property type="molecule type" value="Genomic_DNA"/>
</dbReference>
<dbReference type="InterPro" id="IPR050428">
    <property type="entry name" value="TCS_sensor_his_kinase"/>
</dbReference>
<dbReference type="Pfam" id="PF00512">
    <property type="entry name" value="HisKA"/>
    <property type="match status" value="1"/>
</dbReference>
<dbReference type="Pfam" id="PF02518">
    <property type="entry name" value="HATPase_c"/>
    <property type="match status" value="1"/>
</dbReference>
<dbReference type="InterPro" id="IPR003660">
    <property type="entry name" value="HAMP_dom"/>
</dbReference>
<keyword evidence="5" id="KW-0808">Transferase</keyword>
<keyword evidence="8 11" id="KW-1133">Transmembrane helix</keyword>
<feature type="domain" description="HAMP" evidence="13">
    <location>
        <begin position="126"/>
        <end position="179"/>
    </location>
</feature>
<dbReference type="SUPFAM" id="SSF47384">
    <property type="entry name" value="Homodimeric domain of signal transducing histidine kinase"/>
    <property type="match status" value="1"/>
</dbReference>
<evidence type="ECO:0000313" key="14">
    <source>
        <dbReference type="EMBL" id="RMI06959.1"/>
    </source>
</evidence>
<keyword evidence="10 11" id="KW-0472">Membrane</keyword>
<evidence type="ECO:0000313" key="15">
    <source>
        <dbReference type="Proteomes" id="UP000269289"/>
    </source>
</evidence>
<dbReference type="Gene3D" id="1.10.287.130">
    <property type="match status" value="1"/>
</dbReference>
<protein>
    <recommendedName>
        <fullName evidence="3">histidine kinase</fullName>
        <ecNumber evidence="3">2.7.13.3</ecNumber>
    </recommendedName>
</protein>
<dbReference type="SMART" id="SM00388">
    <property type="entry name" value="HisKA"/>
    <property type="match status" value="1"/>
</dbReference>
<feature type="transmembrane region" description="Helical" evidence="11">
    <location>
        <begin position="20"/>
        <end position="45"/>
    </location>
</feature>
<gene>
    <name evidence="14" type="ORF">EBM89_14375</name>
</gene>
<dbReference type="PROSITE" id="PS50109">
    <property type="entry name" value="HIS_KIN"/>
    <property type="match status" value="1"/>
</dbReference>
<dbReference type="Gene3D" id="3.30.565.10">
    <property type="entry name" value="Histidine kinase-like ATPase, C-terminal domain"/>
    <property type="match status" value="1"/>
</dbReference>
<dbReference type="GO" id="GO:0005886">
    <property type="term" value="C:plasma membrane"/>
    <property type="evidence" value="ECO:0007669"/>
    <property type="project" value="UniProtKB-SubCell"/>
</dbReference>
<evidence type="ECO:0000256" key="10">
    <source>
        <dbReference type="ARBA" id="ARBA00023136"/>
    </source>
</evidence>
<evidence type="ECO:0000256" key="1">
    <source>
        <dbReference type="ARBA" id="ARBA00000085"/>
    </source>
</evidence>
<evidence type="ECO:0000256" key="5">
    <source>
        <dbReference type="ARBA" id="ARBA00022679"/>
    </source>
</evidence>
<evidence type="ECO:0000259" key="13">
    <source>
        <dbReference type="PROSITE" id="PS50885"/>
    </source>
</evidence>
<reference evidence="14 15" key="1">
    <citation type="submission" date="2018-10" db="EMBL/GenBank/DDBJ databases">
        <title>Isolation, diversity and antifungal activity of actinobacteria from wheat.</title>
        <authorList>
            <person name="Han C."/>
        </authorList>
    </citation>
    <scope>NUCLEOTIDE SEQUENCE [LARGE SCALE GENOMIC DNA]</scope>
    <source>
        <strain evidence="14 15">NEAU-YY56</strain>
    </source>
</reference>
<keyword evidence="6 11" id="KW-0812">Transmembrane</keyword>
<evidence type="ECO:0000256" key="4">
    <source>
        <dbReference type="ARBA" id="ARBA00022553"/>
    </source>
</evidence>
<dbReference type="GO" id="GO:0000155">
    <property type="term" value="F:phosphorelay sensor kinase activity"/>
    <property type="evidence" value="ECO:0007669"/>
    <property type="project" value="InterPro"/>
</dbReference>
<dbReference type="PROSITE" id="PS50885">
    <property type="entry name" value="HAMP"/>
    <property type="match status" value="1"/>
</dbReference>
<feature type="domain" description="Histidine kinase" evidence="12">
    <location>
        <begin position="187"/>
        <end position="407"/>
    </location>
</feature>
<dbReference type="CDD" id="cd00075">
    <property type="entry name" value="HATPase"/>
    <property type="match status" value="1"/>
</dbReference>
<dbReference type="RefSeq" id="WP_122150104.1">
    <property type="nucleotide sequence ID" value="NZ_RFFI01000085.1"/>
</dbReference>
<dbReference type="SMART" id="SM00304">
    <property type="entry name" value="HAMP"/>
    <property type="match status" value="1"/>
</dbReference>
<keyword evidence="9" id="KW-0902">Two-component regulatory system</keyword>
<evidence type="ECO:0000256" key="9">
    <source>
        <dbReference type="ARBA" id="ARBA00023012"/>
    </source>
</evidence>
<dbReference type="SMART" id="SM00387">
    <property type="entry name" value="HATPase_c"/>
    <property type="match status" value="1"/>
</dbReference>
<dbReference type="InterPro" id="IPR036097">
    <property type="entry name" value="HisK_dim/P_sf"/>
</dbReference>
<evidence type="ECO:0000256" key="2">
    <source>
        <dbReference type="ARBA" id="ARBA00004236"/>
    </source>
</evidence>
<dbReference type="PANTHER" id="PTHR45436:SF5">
    <property type="entry name" value="SENSOR HISTIDINE KINASE TRCS"/>
    <property type="match status" value="1"/>
</dbReference>
<evidence type="ECO:0000256" key="8">
    <source>
        <dbReference type="ARBA" id="ARBA00022989"/>
    </source>
</evidence>
<evidence type="ECO:0000256" key="11">
    <source>
        <dbReference type="SAM" id="Phobius"/>
    </source>
</evidence>
<evidence type="ECO:0000256" key="3">
    <source>
        <dbReference type="ARBA" id="ARBA00012438"/>
    </source>
</evidence>
<dbReference type="Proteomes" id="UP000269289">
    <property type="component" value="Unassembled WGS sequence"/>
</dbReference>
<dbReference type="SUPFAM" id="SSF158472">
    <property type="entry name" value="HAMP domain-like"/>
    <property type="match status" value="1"/>
</dbReference>